<name>A0ABV6SS35_9GAMM</name>
<keyword evidence="1" id="KW-0732">Signal</keyword>
<evidence type="ECO:0000313" key="3">
    <source>
        <dbReference type="Proteomes" id="UP001589898"/>
    </source>
</evidence>
<reference evidence="2 3" key="1">
    <citation type="submission" date="2024-09" db="EMBL/GenBank/DDBJ databases">
        <authorList>
            <person name="Sun Q."/>
            <person name="Mori K."/>
        </authorList>
    </citation>
    <scope>NUCLEOTIDE SEQUENCE [LARGE SCALE GENOMIC DNA]</scope>
    <source>
        <strain evidence="2 3">KCTC 52403</strain>
    </source>
</reference>
<feature type="signal peptide" evidence="1">
    <location>
        <begin position="1"/>
        <end position="23"/>
    </location>
</feature>
<proteinExistence type="predicted"/>
<keyword evidence="3" id="KW-1185">Reference proteome</keyword>
<dbReference type="PROSITE" id="PS51257">
    <property type="entry name" value="PROKAR_LIPOPROTEIN"/>
    <property type="match status" value="1"/>
</dbReference>
<protein>
    <submittedName>
        <fullName evidence="2">Uncharacterized protein</fullName>
    </submittedName>
</protein>
<dbReference type="RefSeq" id="WP_189493988.1">
    <property type="nucleotide sequence ID" value="NZ_BMZT01000001.1"/>
</dbReference>
<gene>
    <name evidence="2" type="ORF">ACFFFU_00520</name>
</gene>
<comment type="caution">
    <text evidence="2">The sequence shown here is derived from an EMBL/GenBank/DDBJ whole genome shotgun (WGS) entry which is preliminary data.</text>
</comment>
<dbReference type="Proteomes" id="UP001589898">
    <property type="component" value="Unassembled WGS sequence"/>
</dbReference>
<feature type="chain" id="PRO_5047459717" evidence="1">
    <location>
        <begin position="24"/>
        <end position="276"/>
    </location>
</feature>
<evidence type="ECO:0000256" key="1">
    <source>
        <dbReference type="SAM" id="SignalP"/>
    </source>
</evidence>
<dbReference type="EMBL" id="JBHLTF010000001">
    <property type="protein sequence ID" value="MFC0716256.1"/>
    <property type="molecule type" value="Genomic_DNA"/>
</dbReference>
<sequence>MTAPPRTALSCLVAVLACGAADAAPRTAPAAQCLDAREVREVFQSDARTLAAVQSDGRRYRIDLGADCPDIDGDAPARMLAAEGWMCGAGNEYVAVGQDLCPVAGVEPITSAEYAGHARASQTSPDGSTTLANVVVKGEKRRGFAASHSYCFSPRHVRGWSEDPKGLVVEVNPRRSSGNRYYRVELVRSCPHLSGPVEIAFRSGMGIGVICGNPGDDIRTGTRGNSALGFQSVSGQGLPLVASNGRPSDFLMTGSDALQVLGAKSGCPIRAVYPID</sequence>
<accession>A0ABV6SS35</accession>
<evidence type="ECO:0000313" key="2">
    <source>
        <dbReference type="EMBL" id="MFC0716256.1"/>
    </source>
</evidence>
<organism evidence="2 3">
    <name type="scientific">Luteimonas padinae</name>
    <dbReference type="NCBI Taxonomy" id="1714359"/>
    <lineage>
        <taxon>Bacteria</taxon>
        <taxon>Pseudomonadati</taxon>
        <taxon>Pseudomonadota</taxon>
        <taxon>Gammaproteobacteria</taxon>
        <taxon>Lysobacterales</taxon>
        <taxon>Lysobacteraceae</taxon>
        <taxon>Luteimonas</taxon>
    </lineage>
</organism>